<comment type="caution">
    <text evidence="12">The sequence shown here is derived from an EMBL/GenBank/DDBJ whole genome shotgun (WGS) entry which is preliminary data.</text>
</comment>
<dbReference type="InterPro" id="IPR001792">
    <property type="entry name" value="Acylphosphatase-like_dom"/>
</dbReference>
<dbReference type="UniPathway" id="UPA00335"/>
<evidence type="ECO:0000313" key="12">
    <source>
        <dbReference type="EMBL" id="PSB34894.1"/>
    </source>
</evidence>
<dbReference type="Gene3D" id="3.30.420.360">
    <property type="match status" value="1"/>
</dbReference>
<dbReference type="PIRSF" id="PIRSF006256">
    <property type="entry name" value="CMPcnvr_hdrg_mat"/>
    <property type="match status" value="1"/>
</dbReference>
<accession>A0A2T1EQ74</accession>
<dbReference type="InterPro" id="IPR004421">
    <property type="entry name" value="Carbamoyltransferase_HypF"/>
</dbReference>
<evidence type="ECO:0000259" key="11">
    <source>
        <dbReference type="PROSITE" id="PS51163"/>
    </source>
</evidence>
<dbReference type="InterPro" id="IPR017945">
    <property type="entry name" value="DHBP_synth_RibB-like_a/b_dom"/>
</dbReference>
<evidence type="ECO:0000256" key="9">
    <source>
        <dbReference type="PROSITE-ProRule" id="PRU00520"/>
    </source>
</evidence>
<evidence type="ECO:0000256" key="2">
    <source>
        <dbReference type="ARBA" id="ARBA00008097"/>
    </source>
</evidence>
<keyword evidence="5" id="KW-0863">Zinc-finger</keyword>
<name>A0A2T1EQ74_9CYAN</name>
<dbReference type="RefSeq" id="WP_106254570.1">
    <property type="nucleotide sequence ID" value="NZ_CAWNSW010000036.1"/>
</dbReference>
<dbReference type="InterPro" id="IPR036046">
    <property type="entry name" value="Acylphosphatase-like_dom_sf"/>
</dbReference>
<reference evidence="12 13" key="2">
    <citation type="submission" date="2018-03" db="EMBL/GenBank/DDBJ databases">
        <title>The ancient ancestry and fast evolution of plastids.</title>
        <authorList>
            <person name="Moore K.R."/>
            <person name="Magnabosco C."/>
            <person name="Momper L."/>
            <person name="Gold D.A."/>
            <person name="Bosak T."/>
            <person name="Fournier G.P."/>
        </authorList>
    </citation>
    <scope>NUCLEOTIDE SEQUENCE [LARGE SCALE GENOMIC DNA]</scope>
    <source>
        <strain evidence="12 13">ULC18</strain>
    </source>
</reference>
<dbReference type="PROSITE" id="PS51160">
    <property type="entry name" value="ACYLPHOSPHATASE_3"/>
    <property type="match status" value="1"/>
</dbReference>
<keyword evidence="6" id="KW-0862">Zinc</keyword>
<dbReference type="GO" id="GO:0016874">
    <property type="term" value="F:ligase activity"/>
    <property type="evidence" value="ECO:0007669"/>
    <property type="project" value="UniProtKB-UniRule"/>
</dbReference>
<dbReference type="PROSITE" id="PS00150">
    <property type="entry name" value="ACYLPHOSPHATASE_1"/>
    <property type="match status" value="1"/>
</dbReference>
<evidence type="ECO:0000313" key="13">
    <source>
        <dbReference type="Proteomes" id="UP000239576"/>
    </source>
</evidence>
<feature type="domain" description="Acylphosphatase-like" evidence="10">
    <location>
        <begin position="8"/>
        <end position="94"/>
    </location>
</feature>
<dbReference type="Pfam" id="PF01300">
    <property type="entry name" value="Sua5_yciO_yrdC"/>
    <property type="match status" value="1"/>
</dbReference>
<reference evidence="13" key="1">
    <citation type="submission" date="2018-02" db="EMBL/GenBank/DDBJ databases">
        <authorList>
            <person name="Moore K."/>
            <person name="Momper L."/>
        </authorList>
    </citation>
    <scope>NUCLEOTIDE SEQUENCE [LARGE SCALE GENOMIC DNA]</scope>
    <source>
        <strain evidence="13">ULC18</strain>
    </source>
</reference>
<comment type="pathway">
    <text evidence="1">Protein modification; [NiFe] hydrogenase maturation.</text>
</comment>
<dbReference type="OrthoDB" id="9808093at2"/>
<evidence type="ECO:0000256" key="3">
    <source>
        <dbReference type="ARBA" id="ARBA00022598"/>
    </source>
</evidence>
<evidence type="ECO:0000259" key="10">
    <source>
        <dbReference type="PROSITE" id="PS51160"/>
    </source>
</evidence>
<dbReference type="GO" id="GO:0016743">
    <property type="term" value="F:carboxyl- or carbamoyltransferase activity"/>
    <property type="evidence" value="ECO:0007669"/>
    <property type="project" value="UniProtKB-UniRule"/>
</dbReference>
<evidence type="ECO:0000256" key="7">
    <source>
        <dbReference type="ARBA" id="ARBA00048220"/>
    </source>
</evidence>
<keyword evidence="3" id="KW-0436">Ligase</keyword>
<evidence type="ECO:0000256" key="8">
    <source>
        <dbReference type="PIRNR" id="PIRNR006256"/>
    </source>
</evidence>
<dbReference type="NCBIfam" id="TIGR00143">
    <property type="entry name" value="hypF"/>
    <property type="match status" value="1"/>
</dbReference>
<dbReference type="InterPro" id="IPR017968">
    <property type="entry name" value="Acylphosphatase_CS"/>
</dbReference>
<comment type="catalytic activity">
    <reaction evidence="7">
        <text>C-terminal L-cysteinyl-[HypE protein] + carbamoyl phosphate + ATP + H2O = C-terminal S-carboxamide-L-cysteinyl-[HypE protein] + AMP + phosphate + diphosphate + H(+)</text>
        <dbReference type="Rhea" id="RHEA:55636"/>
        <dbReference type="Rhea" id="RHEA-COMP:14247"/>
        <dbReference type="Rhea" id="RHEA-COMP:14392"/>
        <dbReference type="ChEBI" id="CHEBI:15377"/>
        <dbReference type="ChEBI" id="CHEBI:15378"/>
        <dbReference type="ChEBI" id="CHEBI:30616"/>
        <dbReference type="ChEBI" id="CHEBI:33019"/>
        <dbReference type="ChEBI" id="CHEBI:43474"/>
        <dbReference type="ChEBI" id="CHEBI:58228"/>
        <dbReference type="ChEBI" id="CHEBI:76913"/>
        <dbReference type="ChEBI" id="CHEBI:139126"/>
        <dbReference type="ChEBI" id="CHEBI:456215"/>
    </reaction>
</comment>
<sequence>MNVAFQQRLQIVIQGAVQGVGFRPFIYRLATELGLVGWVNNSAQGVVIEVEGSRSQLDTFLLRLDQEKPPRSHIQSLEASCLNPVGYAAFEIRASVVGEKTAIVLPDLSTCPDCLQEIFDPTNRRYRYPFTNCTNCGPRFSILEALPYDRPNTTMQRFKLCQHCQTEYENPLDRRFHAQPNACPHCGPHLELWSQTSELLASDDNALNMAADAIRQGKIVAIKGIGGFHLCVDARNEKAVQRLRQAKHREAKPFALMYPSMASIKAHCEVSELEAQLLRSPAAPIVLLHKLSASSVTPSVAPNNPSLGIMLPYTPLHHLLMADLGFPVVTTSGNCVDEPICTNEHEAIQRLETIADRFLVHNREIARPVDDSIVRVLMGQETVLRRARGYAPLPIRIRSHTPPPPHSPTPHLLAVGAHLKNTIAFSIDQQVFVSQHLGDLDTVPAFEAFQQAIASFQQIYDLQPTAIACDLHPDYRSTQFAHQLACQLQIPVIPVQHHYAHVLSCMAEHQLEGSALGIAWDGTGYGSDGTIWGGEFLHITDRNFQRVAHLRPFRLPGGDKAVREPRRSAMGVLYELFGDAMFEMPTLGPLQTFLPQELKLIKTMLSNQINCPMTSSVGRLFDAIASIIGLHHQTQFEGQAAMALEFAIEALETNESYPFSLPRSPTSLKKSEILNLEPVIIDWEPMVRNILMDSSAGASSSSIAAKFHNTLVEMIVEMAKRVGEEPIVLTGGCFQNRYLTERTIQRLRAEGFRPYWQQRIPPNDGGIALGQIMAALRELSGGKEPCV</sequence>
<dbReference type="EMBL" id="PVWK01000011">
    <property type="protein sequence ID" value="PSB34894.1"/>
    <property type="molecule type" value="Genomic_DNA"/>
</dbReference>
<dbReference type="AlphaFoldDB" id="A0A2T1EQ74"/>
<dbReference type="SUPFAM" id="SSF55821">
    <property type="entry name" value="YrdC/RibB"/>
    <property type="match status" value="1"/>
</dbReference>
<dbReference type="Pfam" id="PF07503">
    <property type="entry name" value="zf-HYPF"/>
    <property type="match status" value="2"/>
</dbReference>
<dbReference type="FunFam" id="3.30.420.40:FF:000124">
    <property type="entry name" value="Carbamoyltransferase HypF"/>
    <property type="match status" value="1"/>
</dbReference>
<dbReference type="Proteomes" id="UP000239576">
    <property type="component" value="Unassembled WGS sequence"/>
</dbReference>
<organism evidence="12 13">
    <name type="scientific">Stenomitos frigidus ULC18</name>
    <dbReference type="NCBI Taxonomy" id="2107698"/>
    <lineage>
        <taxon>Bacteria</taxon>
        <taxon>Bacillati</taxon>
        <taxon>Cyanobacteriota</taxon>
        <taxon>Cyanophyceae</taxon>
        <taxon>Leptolyngbyales</taxon>
        <taxon>Leptolyngbyaceae</taxon>
        <taxon>Stenomitos</taxon>
    </lineage>
</organism>
<dbReference type="GO" id="GO:0003998">
    <property type="term" value="F:acylphosphatase activity"/>
    <property type="evidence" value="ECO:0007669"/>
    <property type="project" value="UniProtKB-EC"/>
</dbReference>
<keyword evidence="9" id="KW-0378">Hydrolase</keyword>
<feature type="active site" evidence="9">
    <location>
        <position position="41"/>
    </location>
</feature>
<evidence type="ECO:0000256" key="5">
    <source>
        <dbReference type="ARBA" id="ARBA00022771"/>
    </source>
</evidence>
<keyword evidence="4" id="KW-0479">Metal-binding</keyword>
<evidence type="ECO:0000256" key="6">
    <source>
        <dbReference type="ARBA" id="ARBA00022833"/>
    </source>
</evidence>
<evidence type="ECO:0000256" key="1">
    <source>
        <dbReference type="ARBA" id="ARBA00004711"/>
    </source>
</evidence>
<dbReference type="PROSITE" id="PS51163">
    <property type="entry name" value="YRDC"/>
    <property type="match status" value="1"/>
</dbReference>
<dbReference type="Gene3D" id="3.30.110.120">
    <property type="match status" value="1"/>
</dbReference>
<keyword evidence="13" id="KW-1185">Reference proteome</keyword>
<comment type="catalytic activity">
    <reaction evidence="9">
        <text>an acyl phosphate + H2O = a carboxylate + phosphate + H(+)</text>
        <dbReference type="Rhea" id="RHEA:14965"/>
        <dbReference type="ChEBI" id="CHEBI:15377"/>
        <dbReference type="ChEBI" id="CHEBI:15378"/>
        <dbReference type="ChEBI" id="CHEBI:29067"/>
        <dbReference type="ChEBI" id="CHEBI:43474"/>
        <dbReference type="ChEBI" id="CHEBI:59918"/>
        <dbReference type="EC" id="3.6.1.7"/>
    </reaction>
</comment>
<feature type="domain" description="YrdC-like" evidence="11">
    <location>
        <begin position="204"/>
        <end position="389"/>
    </location>
</feature>
<dbReference type="InterPro" id="IPR055128">
    <property type="entry name" value="HypF_C_2"/>
</dbReference>
<dbReference type="Pfam" id="PF22521">
    <property type="entry name" value="HypF_C_2"/>
    <property type="match status" value="1"/>
</dbReference>
<dbReference type="SUPFAM" id="SSF54975">
    <property type="entry name" value="Acylphosphatase/BLUF domain-like"/>
    <property type="match status" value="1"/>
</dbReference>
<dbReference type="InterPro" id="IPR006070">
    <property type="entry name" value="Sua5-like_dom"/>
</dbReference>
<dbReference type="PANTHER" id="PTHR42959:SF1">
    <property type="entry name" value="CARBAMOYLTRANSFERASE HYPF"/>
    <property type="match status" value="1"/>
</dbReference>
<dbReference type="EC" id="6.2.-.-" evidence="8"/>
<comment type="similarity">
    <text evidence="2 8">Belongs to the carbamoyltransferase HypF family.</text>
</comment>
<keyword evidence="12" id="KW-0808">Transferase</keyword>
<proteinExistence type="inferred from homology"/>
<dbReference type="InterPro" id="IPR011125">
    <property type="entry name" value="Znf_HypF"/>
</dbReference>
<protein>
    <recommendedName>
        <fullName evidence="8">Carbamoyltransferase</fullName>
        <ecNumber evidence="8">6.2.-.-</ecNumber>
    </recommendedName>
</protein>
<gene>
    <name evidence="12" type="primary">hypF</name>
    <name evidence="12" type="ORF">C7B82_01610</name>
</gene>
<dbReference type="InterPro" id="IPR051060">
    <property type="entry name" value="Carbamoyltrans_HypF-like"/>
</dbReference>
<dbReference type="GO" id="GO:0051604">
    <property type="term" value="P:protein maturation"/>
    <property type="evidence" value="ECO:0007669"/>
    <property type="project" value="TreeGrafter"/>
</dbReference>
<dbReference type="Pfam" id="PF17788">
    <property type="entry name" value="HypF_C"/>
    <property type="match status" value="1"/>
</dbReference>
<dbReference type="GO" id="GO:0003725">
    <property type="term" value="F:double-stranded RNA binding"/>
    <property type="evidence" value="ECO:0007669"/>
    <property type="project" value="InterPro"/>
</dbReference>
<dbReference type="InterPro" id="IPR041440">
    <property type="entry name" value="HypF_C"/>
</dbReference>
<dbReference type="Gene3D" id="3.30.420.40">
    <property type="match status" value="1"/>
</dbReference>
<dbReference type="PANTHER" id="PTHR42959">
    <property type="entry name" value="CARBAMOYLTRANSFERASE"/>
    <property type="match status" value="1"/>
</dbReference>
<dbReference type="Gene3D" id="3.90.870.50">
    <property type="match status" value="1"/>
</dbReference>
<dbReference type="Pfam" id="PF00708">
    <property type="entry name" value="Acylphosphatase"/>
    <property type="match status" value="1"/>
</dbReference>
<dbReference type="GO" id="GO:0008270">
    <property type="term" value="F:zinc ion binding"/>
    <property type="evidence" value="ECO:0007669"/>
    <property type="project" value="UniProtKB-KW"/>
</dbReference>
<evidence type="ECO:0000256" key="4">
    <source>
        <dbReference type="ARBA" id="ARBA00022723"/>
    </source>
</evidence>
<feature type="active site" evidence="9">
    <location>
        <position position="23"/>
    </location>
</feature>
<dbReference type="InterPro" id="IPR043129">
    <property type="entry name" value="ATPase_NBD"/>
</dbReference>
<dbReference type="SUPFAM" id="SSF53067">
    <property type="entry name" value="Actin-like ATPase domain"/>
    <property type="match status" value="1"/>
</dbReference>